<protein>
    <submittedName>
        <fullName evidence="3">Uncharacterized protein LOC18593233</fullName>
    </submittedName>
</protein>
<gene>
    <name evidence="3" type="primary">LOC18593233</name>
</gene>
<dbReference type="Proteomes" id="UP000694886">
    <property type="component" value="Chromosome 7"/>
</dbReference>
<reference evidence="2" key="1">
    <citation type="journal article" date="1997" name="Nucleic Acids Res.">
        <title>tRNAscan-SE: a program for improved detection of transfer RNA genes in genomic sequence.</title>
        <authorList>
            <person name="Lowe T.M."/>
            <person name="Eddy S.R."/>
        </authorList>
    </citation>
    <scope>NUCLEOTIDE SEQUENCE [LARGE SCALE GENOMIC DNA]</scope>
    <source>
        <strain evidence="2">r\B97-61/B2</strain>
    </source>
</reference>
<dbReference type="PANTHER" id="PTHR33132">
    <property type="entry name" value="OSJNBB0118P14.9 PROTEIN"/>
    <property type="match status" value="1"/>
</dbReference>
<accession>A0AB32WPA7</accession>
<reference evidence="3" key="2">
    <citation type="submission" date="2025-08" db="UniProtKB">
        <authorList>
            <consortium name="RefSeq"/>
        </authorList>
    </citation>
    <scope>IDENTIFICATION</scope>
</reference>
<dbReference type="KEGG" id="tcc:18593233"/>
<dbReference type="Gramene" id="Tc07v2_t000720.1">
    <property type="protein sequence ID" value="Tc07v2_p000720.1"/>
    <property type="gene ID" value="Tc07v2_g000720"/>
</dbReference>
<feature type="region of interest" description="Disordered" evidence="1">
    <location>
        <begin position="1"/>
        <end position="52"/>
    </location>
</feature>
<dbReference type="AlphaFoldDB" id="A0AB32WPA7"/>
<evidence type="ECO:0000313" key="2">
    <source>
        <dbReference type="Proteomes" id="UP000694886"/>
    </source>
</evidence>
<organism evidence="2 3">
    <name type="scientific">Theobroma cacao</name>
    <name type="common">Cacao</name>
    <name type="synonym">Cocoa</name>
    <dbReference type="NCBI Taxonomy" id="3641"/>
    <lineage>
        <taxon>Eukaryota</taxon>
        <taxon>Viridiplantae</taxon>
        <taxon>Streptophyta</taxon>
        <taxon>Embryophyta</taxon>
        <taxon>Tracheophyta</taxon>
        <taxon>Spermatophyta</taxon>
        <taxon>Magnoliopsida</taxon>
        <taxon>eudicotyledons</taxon>
        <taxon>Gunneridae</taxon>
        <taxon>Pentapetalae</taxon>
        <taxon>rosids</taxon>
        <taxon>malvids</taxon>
        <taxon>Malvales</taxon>
        <taxon>Malvaceae</taxon>
        <taxon>Byttnerioideae</taxon>
        <taxon>Theobroma</taxon>
    </lineage>
</organism>
<evidence type="ECO:0000256" key="1">
    <source>
        <dbReference type="SAM" id="MobiDB-lite"/>
    </source>
</evidence>
<name>A0AB32WPA7_THECC</name>
<proteinExistence type="predicted"/>
<sequence>MDEREEAKPPKIDLKGKNSKFSVPEINMDEIKRDSSMHVSPQGEGTKPAGGRWNCLCSPTTHAGSFRCRHHRASGMTRGGSVGSNLALLGATKSEPISDFFQAR</sequence>
<dbReference type="RefSeq" id="XP_017979629.1">
    <property type="nucleotide sequence ID" value="XM_018124140.1"/>
</dbReference>
<dbReference type="GeneID" id="18593233"/>
<evidence type="ECO:0000313" key="3">
    <source>
        <dbReference type="RefSeq" id="XP_017979629.1"/>
    </source>
</evidence>
<feature type="compositionally biased region" description="Basic and acidic residues" evidence="1">
    <location>
        <begin position="1"/>
        <end position="16"/>
    </location>
</feature>
<dbReference type="PANTHER" id="PTHR33132:SF145">
    <property type="entry name" value="OS04G0403900 PROTEIN"/>
    <property type="match status" value="1"/>
</dbReference>